<evidence type="ECO:0000256" key="10">
    <source>
        <dbReference type="ARBA" id="ARBA00029760"/>
    </source>
</evidence>
<evidence type="ECO:0000256" key="8">
    <source>
        <dbReference type="ARBA" id="ARBA00022679"/>
    </source>
</evidence>
<dbReference type="GO" id="GO:0047298">
    <property type="term" value="F:(S)-3-amino-2-methylpropionate transaminase activity"/>
    <property type="evidence" value="ECO:0007669"/>
    <property type="project" value="UniProtKB-EC"/>
</dbReference>
<dbReference type="InterPro" id="IPR049704">
    <property type="entry name" value="Aminotrans_3_PPA_site"/>
</dbReference>
<keyword evidence="9 16" id="KW-0663">Pyridoxal phosphate</keyword>
<evidence type="ECO:0000256" key="6">
    <source>
        <dbReference type="ARBA" id="ARBA00012912"/>
    </source>
</evidence>
<name>A0A402BJ47_9CHLR</name>
<dbReference type="EMBL" id="BIFT01000002">
    <property type="protein sequence ID" value="GCE31262.1"/>
    <property type="molecule type" value="Genomic_DNA"/>
</dbReference>
<dbReference type="Gene3D" id="3.90.1150.10">
    <property type="entry name" value="Aspartate Aminotransferase, domain 1"/>
    <property type="match status" value="1"/>
</dbReference>
<keyword evidence="7" id="KW-0032">Aminotransferase</keyword>
<comment type="cofactor">
    <cofactor evidence="2">
        <name>pyridoxal 5'-phosphate</name>
        <dbReference type="ChEBI" id="CHEBI:597326"/>
    </cofactor>
</comment>
<accession>A0A402BJ47</accession>
<dbReference type="CDD" id="cd00610">
    <property type="entry name" value="OAT_like"/>
    <property type="match status" value="1"/>
</dbReference>
<comment type="pathway">
    <text evidence="3">Amino-acid degradation; 4-aminobutanoate degradation.</text>
</comment>
<evidence type="ECO:0000313" key="17">
    <source>
        <dbReference type="EMBL" id="GCE31262.1"/>
    </source>
</evidence>
<dbReference type="InterPro" id="IPR015424">
    <property type="entry name" value="PyrdxlP-dep_Trfase"/>
</dbReference>
<dbReference type="PIRSF" id="PIRSF000521">
    <property type="entry name" value="Transaminase_4ab_Lys_Orn"/>
    <property type="match status" value="1"/>
</dbReference>
<evidence type="ECO:0000256" key="7">
    <source>
        <dbReference type="ARBA" id="ARBA00022576"/>
    </source>
</evidence>
<evidence type="ECO:0000256" key="2">
    <source>
        <dbReference type="ARBA" id="ARBA00001933"/>
    </source>
</evidence>
<evidence type="ECO:0000256" key="13">
    <source>
        <dbReference type="ARBA" id="ARBA00031787"/>
    </source>
</evidence>
<evidence type="ECO:0000256" key="14">
    <source>
        <dbReference type="ARBA" id="ARBA00048021"/>
    </source>
</evidence>
<gene>
    <name evidence="17" type="ORF">KDA_67460</name>
</gene>
<dbReference type="PANTHER" id="PTHR11986:SF58">
    <property type="entry name" value="LEUCINE_METHIONINE RACEMASE"/>
    <property type="match status" value="1"/>
</dbReference>
<protein>
    <recommendedName>
        <fullName evidence="12">(S)-3-amino-2-methylpropionate transaminase</fullName>
        <ecNumber evidence="6">2.6.1.19</ecNumber>
        <ecNumber evidence="5">2.6.1.22</ecNumber>
    </recommendedName>
    <alternativeName>
        <fullName evidence="13">GABA aminotransferase</fullName>
    </alternativeName>
    <alternativeName>
        <fullName evidence="11">Gamma-amino-N-butyrate transaminase</fullName>
    </alternativeName>
    <alternativeName>
        <fullName evidence="15">Glutamate:succinic semialdehyde transaminase</fullName>
    </alternativeName>
    <alternativeName>
        <fullName evidence="10">L-AIBAT</fullName>
    </alternativeName>
</protein>
<dbReference type="GO" id="GO:0034386">
    <property type="term" value="F:4-aminobutyrate:2-oxoglutarate transaminase activity"/>
    <property type="evidence" value="ECO:0007669"/>
    <property type="project" value="UniProtKB-EC"/>
</dbReference>
<evidence type="ECO:0000256" key="4">
    <source>
        <dbReference type="ARBA" id="ARBA00008954"/>
    </source>
</evidence>
<comment type="caution">
    <text evidence="17">The sequence shown here is derived from an EMBL/GenBank/DDBJ whole genome shotgun (WGS) entry which is preliminary data.</text>
</comment>
<dbReference type="OrthoDB" id="9807885at2"/>
<dbReference type="FunFam" id="3.40.640.10:FF:000013">
    <property type="entry name" value="4-aminobutyrate aminotransferase"/>
    <property type="match status" value="1"/>
</dbReference>
<dbReference type="AlphaFoldDB" id="A0A402BJ47"/>
<dbReference type="Proteomes" id="UP000287171">
    <property type="component" value="Unassembled WGS sequence"/>
</dbReference>
<dbReference type="PANTHER" id="PTHR11986">
    <property type="entry name" value="AMINOTRANSFERASE CLASS III"/>
    <property type="match status" value="1"/>
</dbReference>
<evidence type="ECO:0000256" key="3">
    <source>
        <dbReference type="ARBA" id="ARBA00005176"/>
    </source>
</evidence>
<dbReference type="PROSITE" id="PS00600">
    <property type="entry name" value="AA_TRANSFER_CLASS_3"/>
    <property type="match status" value="1"/>
</dbReference>
<keyword evidence="18" id="KW-1185">Reference proteome</keyword>
<dbReference type="Gene3D" id="3.40.640.10">
    <property type="entry name" value="Type I PLP-dependent aspartate aminotransferase-like (Major domain)"/>
    <property type="match status" value="1"/>
</dbReference>
<evidence type="ECO:0000256" key="1">
    <source>
        <dbReference type="ARBA" id="ARBA00001750"/>
    </source>
</evidence>
<reference evidence="18" key="1">
    <citation type="submission" date="2018-12" db="EMBL/GenBank/DDBJ databases">
        <title>Tengunoibacter tsumagoiensis gen. nov., sp. nov., Dictyobacter kobayashii sp. nov., D. alpinus sp. nov., and D. joshuensis sp. nov. and description of Dictyobacteraceae fam. nov. within the order Ktedonobacterales isolated from Tengu-no-mugimeshi.</title>
        <authorList>
            <person name="Wang C.M."/>
            <person name="Zheng Y."/>
            <person name="Sakai Y."/>
            <person name="Toyoda A."/>
            <person name="Minakuchi Y."/>
            <person name="Abe K."/>
            <person name="Yokota A."/>
            <person name="Yabe S."/>
        </authorList>
    </citation>
    <scope>NUCLEOTIDE SEQUENCE [LARGE SCALE GENOMIC DNA]</scope>
    <source>
        <strain evidence="18">Uno16</strain>
    </source>
</reference>
<dbReference type="InterPro" id="IPR050103">
    <property type="entry name" value="Class-III_PLP-dep_AT"/>
</dbReference>
<evidence type="ECO:0000256" key="11">
    <source>
        <dbReference type="ARBA" id="ARBA00030204"/>
    </source>
</evidence>
<dbReference type="SUPFAM" id="SSF53383">
    <property type="entry name" value="PLP-dependent transferases"/>
    <property type="match status" value="1"/>
</dbReference>
<dbReference type="NCBIfam" id="TIGR00700">
    <property type="entry name" value="GABAtrnsam"/>
    <property type="match status" value="1"/>
</dbReference>
<dbReference type="Pfam" id="PF00202">
    <property type="entry name" value="Aminotran_3"/>
    <property type="match status" value="1"/>
</dbReference>
<comment type="similarity">
    <text evidence="4 16">Belongs to the class-III pyridoxal-phosphate-dependent aminotransferase family.</text>
</comment>
<evidence type="ECO:0000256" key="9">
    <source>
        <dbReference type="ARBA" id="ARBA00022898"/>
    </source>
</evidence>
<dbReference type="GO" id="GO:0009448">
    <property type="term" value="P:gamma-aminobutyric acid metabolic process"/>
    <property type="evidence" value="ECO:0007669"/>
    <property type="project" value="InterPro"/>
</dbReference>
<evidence type="ECO:0000313" key="18">
    <source>
        <dbReference type="Proteomes" id="UP000287171"/>
    </source>
</evidence>
<dbReference type="InterPro" id="IPR004632">
    <property type="entry name" value="4NH2But_aminotransferase_bac"/>
</dbReference>
<dbReference type="InterPro" id="IPR015421">
    <property type="entry name" value="PyrdxlP-dep_Trfase_major"/>
</dbReference>
<comment type="catalytic activity">
    <reaction evidence="14">
        <text>4-aminobutanoate + 2-oxoglutarate = succinate semialdehyde + L-glutamate</text>
        <dbReference type="Rhea" id="RHEA:23352"/>
        <dbReference type="ChEBI" id="CHEBI:16810"/>
        <dbReference type="ChEBI" id="CHEBI:29985"/>
        <dbReference type="ChEBI" id="CHEBI:57706"/>
        <dbReference type="ChEBI" id="CHEBI:59888"/>
        <dbReference type="EC" id="2.6.1.19"/>
    </reaction>
</comment>
<dbReference type="GO" id="GO:0030170">
    <property type="term" value="F:pyridoxal phosphate binding"/>
    <property type="evidence" value="ECO:0007669"/>
    <property type="project" value="InterPro"/>
</dbReference>
<evidence type="ECO:0000256" key="16">
    <source>
        <dbReference type="RuleBase" id="RU003560"/>
    </source>
</evidence>
<dbReference type="RefSeq" id="WP_126631248.1">
    <property type="nucleotide sequence ID" value="NZ_BIFT01000002.1"/>
</dbReference>
<dbReference type="EC" id="2.6.1.19" evidence="6"/>
<dbReference type="InterPro" id="IPR005814">
    <property type="entry name" value="Aminotrans_3"/>
</dbReference>
<sequence>MLDHQSRTEALLQSRVKNIPLGVANIHPIMIVQAQGASLWDVDGNSYIDFTGGIGVLNVGHSHPRVVQAVQTQLELFTHTCFQVGMYEVYIRLAERLNAAAPGTFPKKTMLLTSGAEAVENAIKIARASTQRSAVIAFTHSFHGRTLLGMSLTGKATGYKQHFGPFAPEIYHAPYPYEYRGWSSEQAILALKELFHTQITPDQVAAIIIEPVLGEGGFVPAPFEFLRELRSITQQHGILLIADEIQSGFGRTGKMFAIEHSDVVPDLITVAKSLAGGLPLSGVIGRAEVMDAPTPGGLGGTYAGNPLSCAAGLAVLDAFEQEDLLTRSQQLGNHMMDYCRTLSHEIPEIGDVRGLGPMIGLEFVHDRQSKEPAPELVDQILVDARKQGLLLLKAGLYGNVLRILVPLVIEETLLSQALETLSTVIKGVVSA</sequence>
<keyword evidence="8" id="KW-0808">Transferase</keyword>
<dbReference type="InterPro" id="IPR015422">
    <property type="entry name" value="PyrdxlP-dep_Trfase_small"/>
</dbReference>
<proteinExistence type="inferred from homology"/>
<evidence type="ECO:0000256" key="12">
    <source>
        <dbReference type="ARBA" id="ARBA00030857"/>
    </source>
</evidence>
<comment type="catalytic activity">
    <reaction evidence="1">
        <text>(S)-3-amino-2-methylpropanoate + 2-oxoglutarate = 2-methyl-3-oxopropanoate + L-glutamate</text>
        <dbReference type="Rhea" id="RHEA:13993"/>
        <dbReference type="ChEBI" id="CHEBI:16810"/>
        <dbReference type="ChEBI" id="CHEBI:29985"/>
        <dbReference type="ChEBI" id="CHEBI:57700"/>
        <dbReference type="ChEBI" id="CHEBI:58655"/>
        <dbReference type="EC" id="2.6.1.22"/>
    </reaction>
</comment>
<evidence type="ECO:0000256" key="15">
    <source>
        <dbReference type="ARBA" id="ARBA00050054"/>
    </source>
</evidence>
<dbReference type="GO" id="GO:0042802">
    <property type="term" value="F:identical protein binding"/>
    <property type="evidence" value="ECO:0007669"/>
    <property type="project" value="TreeGrafter"/>
</dbReference>
<organism evidence="17 18">
    <name type="scientific">Dictyobacter alpinus</name>
    <dbReference type="NCBI Taxonomy" id="2014873"/>
    <lineage>
        <taxon>Bacteria</taxon>
        <taxon>Bacillati</taxon>
        <taxon>Chloroflexota</taxon>
        <taxon>Ktedonobacteria</taxon>
        <taxon>Ktedonobacterales</taxon>
        <taxon>Dictyobacteraceae</taxon>
        <taxon>Dictyobacter</taxon>
    </lineage>
</organism>
<evidence type="ECO:0000256" key="5">
    <source>
        <dbReference type="ARBA" id="ARBA00012876"/>
    </source>
</evidence>
<dbReference type="EC" id="2.6.1.22" evidence="5"/>